<proteinExistence type="predicted"/>
<accession>A0ACD5TYI9</accession>
<dbReference type="EnsemblPlants" id="AVESA.00010b.r2.1DG0146150.1">
    <property type="protein sequence ID" value="AVESA.00010b.r2.1DG0146150.1.CDS.1"/>
    <property type="gene ID" value="AVESA.00010b.r2.1DG0146150"/>
</dbReference>
<protein>
    <submittedName>
        <fullName evidence="1">Uncharacterized protein</fullName>
    </submittedName>
</protein>
<reference evidence="1" key="2">
    <citation type="submission" date="2025-09" db="UniProtKB">
        <authorList>
            <consortium name="EnsemblPlants"/>
        </authorList>
    </citation>
    <scope>IDENTIFICATION</scope>
</reference>
<evidence type="ECO:0000313" key="1">
    <source>
        <dbReference type="EnsemblPlants" id="AVESA.00010b.r2.1DG0146150.1.CDS.1"/>
    </source>
</evidence>
<sequence length="167" mass="18599">MSRLHLLRRSSTSTSTSTSTSSLPCSRSWDPHSAFSAATERVRARSLSPEDAHNLIDELLRHTIPVSERSLDSFLAALARAPSYDDRRIGPALAVTLFNRVRREDVSPLLAQPTVFTYIILMDCCCRARRPDLGLALFGRFLRTGLKTDLVTATTLLKCLCHAKTNR</sequence>
<keyword evidence="2" id="KW-1185">Reference proteome</keyword>
<dbReference type="Proteomes" id="UP001732700">
    <property type="component" value="Chromosome 1D"/>
</dbReference>
<organism evidence="1 2">
    <name type="scientific">Avena sativa</name>
    <name type="common">Oat</name>
    <dbReference type="NCBI Taxonomy" id="4498"/>
    <lineage>
        <taxon>Eukaryota</taxon>
        <taxon>Viridiplantae</taxon>
        <taxon>Streptophyta</taxon>
        <taxon>Embryophyta</taxon>
        <taxon>Tracheophyta</taxon>
        <taxon>Spermatophyta</taxon>
        <taxon>Magnoliopsida</taxon>
        <taxon>Liliopsida</taxon>
        <taxon>Poales</taxon>
        <taxon>Poaceae</taxon>
        <taxon>BOP clade</taxon>
        <taxon>Pooideae</taxon>
        <taxon>Poodae</taxon>
        <taxon>Poeae</taxon>
        <taxon>Poeae Chloroplast Group 1 (Aveneae type)</taxon>
        <taxon>Aveninae</taxon>
        <taxon>Avena</taxon>
    </lineage>
</organism>
<evidence type="ECO:0000313" key="2">
    <source>
        <dbReference type="Proteomes" id="UP001732700"/>
    </source>
</evidence>
<name>A0ACD5TYI9_AVESA</name>
<reference evidence="1" key="1">
    <citation type="submission" date="2021-05" db="EMBL/GenBank/DDBJ databases">
        <authorList>
            <person name="Scholz U."/>
            <person name="Mascher M."/>
            <person name="Fiebig A."/>
        </authorList>
    </citation>
    <scope>NUCLEOTIDE SEQUENCE [LARGE SCALE GENOMIC DNA]</scope>
</reference>